<feature type="transmembrane region" description="Helical" evidence="8">
    <location>
        <begin position="398"/>
        <end position="418"/>
    </location>
</feature>
<protein>
    <submittedName>
        <fullName evidence="9">PTR2-domain-containing protein</fullName>
    </submittedName>
</protein>
<feature type="transmembrane region" description="Helical" evidence="8">
    <location>
        <begin position="512"/>
        <end position="533"/>
    </location>
</feature>
<evidence type="ECO:0000313" key="9">
    <source>
        <dbReference type="EMBL" id="RPB25038.1"/>
    </source>
</evidence>
<name>A0A3N4LTP4_9PEZI</name>
<keyword evidence="10" id="KW-1185">Reference proteome</keyword>
<dbReference type="InterPro" id="IPR000109">
    <property type="entry name" value="POT_fam"/>
</dbReference>
<keyword evidence="5 8" id="KW-1133">Transmembrane helix</keyword>
<keyword evidence="4 8" id="KW-0812">Transmembrane</keyword>
<comment type="subcellular location">
    <subcellularLocation>
        <location evidence="1">Membrane</location>
        <topology evidence="1">Multi-pass membrane protein</topology>
    </subcellularLocation>
</comment>
<keyword evidence="6 8" id="KW-0472">Membrane</keyword>
<evidence type="ECO:0000256" key="5">
    <source>
        <dbReference type="ARBA" id="ARBA00022989"/>
    </source>
</evidence>
<evidence type="ECO:0000256" key="1">
    <source>
        <dbReference type="ARBA" id="ARBA00004141"/>
    </source>
</evidence>
<feature type="transmembrane region" description="Helical" evidence="8">
    <location>
        <begin position="155"/>
        <end position="175"/>
    </location>
</feature>
<feature type="region of interest" description="Disordered" evidence="7">
    <location>
        <begin position="544"/>
        <end position="567"/>
    </location>
</feature>
<reference evidence="9 10" key="1">
    <citation type="journal article" date="2018" name="Nat. Ecol. Evol.">
        <title>Pezizomycetes genomes reveal the molecular basis of ectomycorrhizal truffle lifestyle.</title>
        <authorList>
            <person name="Murat C."/>
            <person name="Payen T."/>
            <person name="Noel B."/>
            <person name="Kuo A."/>
            <person name="Morin E."/>
            <person name="Chen J."/>
            <person name="Kohler A."/>
            <person name="Krizsan K."/>
            <person name="Balestrini R."/>
            <person name="Da Silva C."/>
            <person name="Montanini B."/>
            <person name="Hainaut M."/>
            <person name="Levati E."/>
            <person name="Barry K.W."/>
            <person name="Belfiori B."/>
            <person name="Cichocki N."/>
            <person name="Clum A."/>
            <person name="Dockter R.B."/>
            <person name="Fauchery L."/>
            <person name="Guy J."/>
            <person name="Iotti M."/>
            <person name="Le Tacon F."/>
            <person name="Lindquist E.A."/>
            <person name="Lipzen A."/>
            <person name="Malagnac F."/>
            <person name="Mello A."/>
            <person name="Molinier V."/>
            <person name="Miyauchi S."/>
            <person name="Poulain J."/>
            <person name="Riccioni C."/>
            <person name="Rubini A."/>
            <person name="Sitrit Y."/>
            <person name="Splivallo R."/>
            <person name="Traeger S."/>
            <person name="Wang M."/>
            <person name="Zifcakova L."/>
            <person name="Wipf D."/>
            <person name="Zambonelli A."/>
            <person name="Paolocci F."/>
            <person name="Nowrousian M."/>
            <person name="Ottonello S."/>
            <person name="Baldrian P."/>
            <person name="Spatafora J.W."/>
            <person name="Henrissat B."/>
            <person name="Nagy L.G."/>
            <person name="Aury J.M."/>
            <person name="Wincker P."/>
            <person name="Grigoriev I.V."/>
            <person name="Bonfante P."/>
            <person name="Martin F.M."/>
        </authorList>
    </citation>
    <scope>NUCLEOTIDE SEQUENCE [LARGE SCALE GENOMIC DNA]</scope>
    <source>
        <strain evidence="9 10">ATCC MYA-4762</strain>
    </source>
</reference>
<dbReference type="EMBL" id="ML121539">
    <property type="protein sequence ID" value="RPB25038.1"/>
    <property type="molecule type" value="Genomic_DNA"/>
</dbReference>
<feature type="transmembrane region" description="Helical" evidence="8">
    <location>
        <begin position="485"/>
        <end position="506"/>
    </location>
</feature>
<gene>
    <name evidence="9" type="ORF">L211DRAFT_848399</name>
</gene>
<dbReference type="PANTHER" id="PTHR11654">
    <property type="entry name" value="OLIGOPEPTIDE TRANSPORTER-RELATED"/>
    <property type="match status" value="1"/>
</dbReference>
<feature type="compositionally biased region" description="Basic and acidic residues" evidence="7">
    <location>
        <begin position="556"/>
        <end position="567"/>
    </location>
</feature>
<evidence type="ECO:0000256" key="3">
    <source>
        <dbReference type="ARBA" id="ARBA00022448"/>
    </source>
</evidence>
<evidence type="ECO:0000256" key="8">
    <source>
        <dbReference type="SAM" id="Phobius"/>
    </source>
</evidence>
<evidence type="ECO:0000256" key="4">
    <source>
        <dbReference type="ARBA" id="ARBA00022692"/>
    </source>
</evidence>
<feature type="transmembrane region" description="Helical" evidence="8">
    <location>
        <begin position="241"/>
        <end position="262"/>
    </location>
</feature>
<dbReference type="Proteomes" id="UP000267821">
    <property type="component" value="Unassembled WGS sequence"/>
</dbReference>
<dbReference type="InterPro" id="IPR018456">
    <property type="entry name" value="PTR2_symporter_CS"/>
</dbReference>
<dbReference type="FunCoup" id="A0A3N4LTP4">
    <property type="interactions" value="1093"/>
</dbReference>
<dbReference type="AlphaFoldDB" id="A0A3N4LTP4"/>
<dbReference type="PROSITE" id="PS01022">
    <property type="entry name" value="PTR2_1"/>
    <property type="match status" value="1"/>
</dbReference>
<dbReference type="FunFam" id="1.20.1250.20:FF:000085">
    <property type="entry name" value="MFS peptide transporter Ptr2"/>
    <property type="match status" value="1"/>
</dbReference>
<feature type="transmembrane region" description="Helical" evidence="8">
    <location>
        <begin position="325"/>
        <end position="345"/>
    </location>
</feature>
<evidence type="ECO:0000256" key="6">
    <source>
        <dbReference type="ARBA" id="ARBA00023136"/>
    </source>
</evidence>
<evidence type="ECO:0000256" key="7">
    <source>
        <dbReference type="SAM" id="MobiDB-lite"/>
    </source>
</evidence>
<feature type="transmembrane region" description="Helical" evidence="8">
    <location>
        <begin position="217"/>
        <end position="235"/>
    </location>
</feature>
<dbReference type="GO" id="GO:0005886">
    <property type="term" value="C:plasma membrane"/>
    <property type="evidence" value="ECO:0007669"/>
    <property type="project" value="UniProtKB-ARBA"/>
</dbReference>
<feature type="transmembrane region" description="Helical" evidence="8">
    <location>
        <begin position="453"/>
        <end position="473"/>
    </location>
</feature>
<dbReference type="GO" id="GO:0071916">
    <property type="term" value="F:dipeptide transmembrane transporter activity"/>
    <property type="evidence" value="ECO:0007669"/>
    <property type="project" value="UniProtKB-ARBA"/>
</dbReference>
<feature type="transmembrane region" description="Helical" evidence="8">
    <location>
        <begin position="365"/>
        <end position="386"/>
    </location>
</feature>
<dbReference type="SUPFAM" id="SSF103473">
    <property type="entry name" value="MFS general substrate transporter"/>
    <property type="match status" value="1"/>
</dbReference>
<comment type="similarity">
    <text evidence="2">Belongs to the major facilitator superfamily. Proton-dependent oligopeptide transporter (POT/PTR) (TC 2.A.17) family.</text>
</comment>
<feature type="transmembrane region" description="Helical" evidence="8">
    <location>
        <begin position="129"/>
        <end position="149"/>
    </location>
</feature>
<organism evidence="9 10">
    <name type="scientific">Terfezia boudieri ATCC MYA-4762</name>
    <dbReference type="NCBI Taxonomy" id="1051890"/>
    <lineage>
        <taxon>Eukaryota</taxon>
        <taxon>Fungi</taxon>
        <taxon>Dikarya</taxon>
        <taxon>Ascomycota</taxon>
        <taxon>Pezizomycotina</taxon>
        <taxon>Pezizomycetes</taxon>
        <taxon>Pezizales</taxon>
        <taxon>Pezizaceae</taxon>
        <taxon>Terfezia</taxon>
    </lineage>
</organism>
<accession>A0A3N4LTP4</accession>
<dbReference type="InterPro" id="IPR036259">
    <property type="entry name" value="MFS_trans_sf"/>
</dbReference>
<dbReference type="Pfam" id="PF00854">
    <property type="entry name" value="PTR2"/>
    <property type="match status" value="1"/>
</dbReference>
<proteinExistence type="inferred from homology"/>
<dbReference type="InParanoid" id="A0A3N4LTP4"/>
<dbReference type="Gene3D" id="1.20.1250.20">
    <property type="entry name" value="MFS general substrate transporter like domains"/>
    <property type="match status" value="1"/>
</dbReference>
<sequence length="567" mass="62678">MEIPIYGTPKKELASSIKSNSFNAVVGLDGEAPTDEDLAMLRRVADKLPIGGFLVAVMEMTERFAYYGLSAPFQNYMQNDLNDPLLPGALGLGQSTATSLQYFWNFWCYCSPLIGAVVADQYMGRYNTIMLFAMIYAIGLLVLVTTSIPPSIVGGHAYGGFIASILIIGLGSGGIKSNVSPLIAEQYRSRGPFVRVLKSGERVIVDPDVTIQRIYMMFYWCINFGSLSGIATVYLEKYIAFWAAYLLPFCMFFVGIFTLIVGRKYYVITPPQGSVILQAFKAWWIALTSGGKLDMAKPSVQQALPGGPKHKITWDEGFVDELRRALVACKVFLFYPIFWVCYGQMSSNFISMAGDMNTHGVPNDVIYNTGALTIIIFIPIMDKGVYPLFRRLKIRFRPITRMTFGFFFAAASMAYAAILQKKIYETGPCYDHPRGCLDGHTPNDVHVAIQTPVYALMGIAEILASVTGLEYAYTKAPASMKSFIMALYLLTNAGGSALGIAVSPTAKHPKLVWAYTGFAVTTVITGSLFWLCFRSLNAKEEEMNAKGREMQNTTVRKLDESAEEEKV</sequence>
<dbReference type="OrthoDB" id="8904098at2759"/>
<evidence type="ECO:0000313" key="10">
    <source>
        <dbReference type="Proteomes" id="UP000267821"/>
    </source>
</evidence>
<keyword evidence="3" id="KW-0813">Transport</keyword>
<evidence type="ECO:0000256" key="2">
    <source>
        <dbReference type="ARBA" id="ARBA00005982"/>
    </source>
</evidence>